<reference evidence="5 6" key="1">
    <citation type="journal article" date="2018" name="Mol. Genet. Genomics">
        <title>The red deer Cervus elaphus genome CerEla1.0: sequencing, annotating, genes, and chromosomes.</title>
        <authorList>
            <person name="Bana N.A."/>
            <person name="Nyiri A."/>
            <person name="Nagy J."/>
            <person name="Frank K."/>
            <person name="Nagy T."/>
            <person name="Steger V."/>
            <person name="Schiller M."/>
            <person name="Lakatos P."/>
            <person name="Sugar L."/>
            <person name="Horn P."/>
            <person name="Barta E."/>
            <person name="Orosz L."/>
        </authorList>
    </citation>
    <scope>NUCLEOTIDE SEQUENCE [LARGE SCALE GENOMIC DNA]</scope>
    <source>
        <strain evidence="5">Hungarian</strain>
    </source>
</reference>
<evidence type="ECO:0000259" key="4">
    <source>
        <dbReference type="Pfam" id="PF16212"/>
    </source>
</evidence>
<dbReference type="GO" id="GO:0005524">
    <property type="term" value="F:ATP binding"/>
    <property type="evidence" value="ECO:0007669"/>
    <property type="project" value="InterPro"/>
</dbReference>
<dbReference type="InterPro" id="IPR023214">
    <property type="entry name" value="HAD_sf"/>
</dbReference>
<keyword evidence="6" id="KW-1185">Reference proteome</keyword>
<keyword evidence="2" id="KW-0479">Metal-binding</keyword>
<gene>
    <name evidence="5" type="ORF">Celaphus_00012528</name>
</gene>
<dbReference type="NCBIfam" id="TIGR01494">
    <property type="entry name" value="ATPase_P-type"/>
    <property type="match status" value="2"/>
</dbReference>
<evidence type="ECO:0000256" key="3">
    <source>
        <dbReference type="ARBA" id="ARBA00022842"/>
    </source>
</evidence>
<evidence type="ECO:0000256" key="2">
    <source>
        <dbReference type="ARBA" id="ARBA00022723"/>
    </source>
</evidence>
<dbReference type="GO" id="GO:0046872">
    <property type="term" value="F:metal ion binding"/>
    <property type="evidence" value="ECO:0007669"/>
    <property type="project" value="UniProtKB-KW"/>
</dbReference>
<comment type="caution">
    <text evidence="5">The sequence shown here is derived from an EMBL/GenBank/DDBJ whole genome shotgun (WGS) entry which is preliminary data.</text>
</comment>
<proteinExistence type="predicted"/>
<sequence length="258" mass="29472">KGLRTLCMAYRQFTSKEYEEINRRLFEARTALQQREEKLAGVFQFIEKDLILLGATAVEDKLQDKVRETIEALRMAGIKVWVLTGDKHETAVSVSLSCGHFHRTMNILELLNQKSDSVWDSHVRVREEHVIQHGLVVDGTSLSLALREHEKLFMDVCRNCSAVMCCRMAPLQKAKVIRLIKISPEKPITLAIGDGANDVSMIQEAHVGIGIMGKEGRQAARNSDYAIARFKFLSKLLFVHGHFYYIRIATLVQYFFYK</sequence>
<dbReference type="GO" id="GO:0055037">
    <property type="term" value="C:recycling endosome"/>
    <property type="evidence" value="ECO:0007669"/>
    <property type="project" value="TreeGrafter"/>
</dbReference>
<dbReference type="GO" id="GO:0016887">
    <property type="term" value="F:ATP hydrolysis activity"/>
    <property type="evidence" value="ECO:0007669"/>
    <property type="project" value="InterPro"/>
</dbReference>
<dbReference type="Pfam" id="PF00702">
    <property type="entry name" value="Hydrolase"/>
    <property type="match status" value="1"/>
</dbReference>
<dbReference type="PANTHER" id="PTHR24092:SF57">
    <property type="entry name" value="PHOSPHOLIPID-TRANSPORTING ATPASE IF"/>
    <property type="match status" value="1"/>
</dbReference>
<evidence type="ECO:0000256" key="1">
    <source>
        <dbReference type="ARBA" id="ARBA00004141"/>
    </source>
</evidence>
<feature type="non-terminal residue" evidence="5">
    <location>
        <position position="1"/>
    </location>
</feature>
<name>A0A212CJG1_CEREH</name>
<dbReference type="Gene3D" id="3.40.50.1000">
    <property type="entry name" value="HAD superfamily/HAD-like"/>
    <property type="match status" value="1"/>
</dbReference>
<keyword evidence="3" id="KW-0460">Magnesium</keyword>
<dbReference type="GO" id="GO:0045332">
    <property type="term" value="P:phospholipid translocation"/>
    <property type="evidence" value="ECO:0007669"/>
    <property type="project" value="TreeGrafter"/>
</dbReference>
<feature type="domain" description="P-type ATPase C-terminal" evidence="4">
    <location>
        <begin position="220"/>
        <end position="258"/>
    </location>
</feature>
<dbReference type="Proteomes" id="UP000242450">
    <property type="component" value="Chromosome 19"/>
</dbReference>
<organism evidence="5 6">
    <name type="scientific">Cervus elaphus hippelaphus</name>
    <name type="common">European red deer</name>
    <dbReference type="NCBI Taxonomy" id="46360"/>
    <lineage>
        <taxon>Eukaryota</taxon>
        <taxon>Metazoa</taxon>
        <taxon>Chordata</taxon>
        <taxon>Craniata</taxon>
        <taxon>Vertebrata</taxon>
        <taxon>Euteleostomi</taxon>
        <taxon>Mammalia</taxon>
        <taxon>Eutheria</taxon>
        <taxon>Laurasiatheria</taxon>
        <taxon>Artiodactyla</taxon>
        <taxon>Ruminantia</taxon>
        <taxon>Pecora</taxon>
        <taxon>Cervidae</taxon>
        <taxon>Cervinae</taxon>
        <taxon>Cervus</taxon>
    </lineage>
</organism>
<dbReference type="PANTHER" id="PTHR24092">
    <property type="entry name" value="PROBABLE PHOSPHOLIPID-TRANSPORTING ATPASE"/>
    <property type="match status" value="1"/>
</dbReference>
<dbReference type="AlphaFoldDB" id="A0A212CJG1"/>
<feature type="non-terminal residue" evidence="5">
    <location>
        <position position="258"/>
    </location>
</feature>
<dbReference type="GO" id="GO:0140326">
    <property type="term" value="F:ATPase-coupled intramembrane lipid transporter activity"/>
    <property type="evidence" value="ECO:0007669"/>
    <property type="project" value="TreeGrafter"/>
</dbReference>
<dbReference type="SUPFAM" id="SSF56784">
    <property type="entry name" value="HAD-like"/>
    <property type="match status" value="1"/>
</dbReference>
<dbReference type="OrthoDB" id="377733at2759"/>
<accession>A0A212CJG1</accession>
<dbReference type="GO" id="GO:0005783">
    <property type="term" value="C:endoplasmic reticulum"/>
    <property type="evidence" value="ECO:0007669"/>
    <property type="project" value="TreeGrafter"/>
</dbReference>
<dbReference type="InterPro" id="IPR001757">
    <property type="entry name" value="P_typ_ATPase"/>
</dbReference>
<dbReference type="PRINTS" id="PR00119">
    <property type="entry name" value="CATATPASE"/>
</dbReference>
<comment type="subcellular location">
    <subcellularLocation>
        <location evidence="1">Membrane</location>
        <topology evidence="1">Multi-pass membrane protein</topology>
    </subcellularLocation>
</comment>
<dbReference type="FunFam" id="3.40.50.1000:FF:000034">
    <property type="entry name" value="Phospholipid-transporting ATPase"/>
    <property type="match status" value="1"/>
</dbReference>
<dbReference type="InterPro" id="IPR036412">
    <property type="entry name" value="HAD-like_sf"/>
</dbReference>
<dbReference type="InterPro" id="IPR032630">
    <property type="entry name" value="P_typ_ATPase_c"/>
</dbReference>
<evidence type="ECO:0000313" key="5">
    <source>
        <dbReference type="EMBL" id="OWK06186.1"/>
    </source>
</evidence>
<protein>
    <recommendedName>
        <fullName evidence="4">P-type ATPase C-terminal domain-containing protein</fullName>
    </recommendedName>
</protein>
<evidence type="ECO:0000313" key="6">
    <source>
        <dbReference type="Proteomes" id="UP000242450"/>
    </source>
</evidence>
<dbReference type="GO" id="GO:0005886">
    <property type="term" value="C:plasma membrane"/>
    <property type="evidence" value="ECO:0007669"/>
    <property type="project" value="TreeGrafter"/>
</dbReference>
<dbReference type="EMBL" id="MKHE01000019">
    <property type="protein sequence ID" value="OWK06186.1"/>
    <property type="molecule type" value="Genomic_DNA"/>
</dbReference>
<dbReference type="Pfam" id="PF16212">
    <property type="entry name" value="PhoLip_ATPase_C"/>
    <property type="match status" value="1"/>
</dbReference>